<feature type="transmembrane region" description="Helical" evidence="1">
    <location>
        <begin position="70"/>
        <end position="88"/>
    </location>
</feature>
<protein>
    <submittedName>
        <fullName evidence="2">DUF4190 domain-containing protein</fullName>
    </submittedName>
</protein>
<dbReference type="RefSeq" id="WP_217840883.1">
    <property type="nucleotide sequence ID" value="NZ_CP077076.1"/>
</dbReference>
<gene>
    <name evidence="2" type="ORF">KSS94_26025</name>
</gene>
<reference evidence="2" key="1">
    <citation type="journal article" date="2021" name="Microorganisms">
        <title>The Ever-Expanding Pseudomonas Genus: Description of 43 New Species and Partition of the Pseudomonas putida Group.</title>
        <authorList>
            <person name="Girard L."/>
            <person name="Lood C."/>
            <person name="Hofte M."/>
            <person name="Vandamme P."/>
            <person name="Rokni-Zadeh H."/>
            <person name="van Noort V."/>
            <person name="Lavigne R."/>
            <person name="De Mot R."/>
        </authorList>
    </citation>
    <scope>NUCLEOTIDE SEQUENCE</scope>
    <source>
        <strain evidence="2">COW40</strain>
    </source>
</reference>
<feature type="transmembrane region" description="Helical" evidence="1">
    <location>
        <begin position="40"/>
        <end position="58"/>
    </location>
</feature>
<sequence>MAMVYCRGCARQLHETAHTCPQCGAPQFAAPATPAGAGSSWKAITSLILGILCVLTLFDDSEWDNDTLTGLGLFAGIALLLGILSIHQKNSGNGMAIAGVVMAVISLLCLIGLSAS</sequence>
<keyword evidence="1" id="KW-1133">Transmembrane helix</keyword>
<feature type="transmembrane region" description="Helical" evidence="1">
    <location>
        <begin position="94"/>
        <end position="113"/>
    </location>
</feature>
<keyword evidence="1" id="KW-0472">Membrane</keyword>
<evidence type="ECO:0000256" key="1">
    <source>
        <dbReference type="SAM" id="Phobius"/>
    </source>
</evidence>
<evidence type="ECO:0000313" key="3">
    <source>
        <dbReference type="Proteomes" id="UP001046350"/>
    </source>
</evidence>
<accession>A0ABX8N4S0</accession>
<evidence type="ECO:0000313" key="2">
    <source>
        <dbReference type="EMBL" id="QXH51350.1"/>
    </source>
</evidence>
<dbReference type="EMBL" id="CP077076">
    <property type="protein sequence ID" value="QXH51350.1"/>
    <property type="molecule type" value="Genomic_DNA"/>
</dbReference>
<keyword evidence="3" id="KW-1185">Reference proteome</keyword>
<name>A0ABX8N4S0_9PSED</name>
<dbReference type="Proteomes" id="UP001046350">
    <property type="component" value="Chromosome"/>
</dbReference>
<proteinExistence type="predicted"/>
<keyword evidence="1" id="KW-0812">Transmembrane</keyword>
<organism evidence="2 3">
    <name type="scientific">Pseudomonas fakonensis</name>
    <dbReference type="NCBI Taxonomy" id="2842355"/>
    <lineage>
        <taxon>Bacteria</taxon>
        <taxon>Pseudomonadati</taxon>
        <taxon>Pseudomonadota</taxon>
        <taxon>Gammaproteobacteria</taxon>
        <taxon>Pseudomonadales</taxon>
        <taxon>Pseudomonadaceae</taxon>
        <taxon>Pseudomonas</taxon>
    </lineage>
</organism>